<gene>
    <name evidence="1" type="ORF">BD324DRAFT_632928</name>
</gene>
<accession>A0A1Y1UBR7</accession>
<proteinExistence type="predicted"/>
<dbReference type="InParanoid" id="A0A1Y1UBR7"/>
<name>A0A1Y1UBR7_9TREE</name>
<reference evidence="1 2" key="1">
    <citation type="submission" date="2017-03" db="EMBL/GenBank/DDBJ databases">
        <title>Widespread Adenine N6-methylation of Active Genes in Fungi.</title>
        <authorList>
            <consortium name="DOE Joint Genome Institute"/>
            <person name="Mondo S.J."/>
            <person name="Dannebaum R.O."/>
            <person name="Kuo R.C."/>
            <person name="Louie K.B."/>
            <person name="Bewick A.J."/>
            <person name="Labutti K."/>
            <person name="Haridas S."/>
            <person name="Kuo A."/>
            <person name="Salamov A."/>
            <person name="Ahrendt S.R."/>
            <person name="Lau R."/>
            <person name="Bowen B.P."/>
            <person name="Lipzen A."/>
            <person name="Sullivan W."/>
            <person name="Andreopoulos W.B."/>
            <person name="Clum A."/>
            <person name="Lindquist E."/>
            <person name="Daum C."/>
            <person name="Northen T.R."/>
            <person name="Ramamoorthy G."/>
            <person name="Schmitz R.J."/>
            <person name="Gryganskyi A."/>
            <person name="Culley D."/>
            <person name="Magnuson J."/>
            <person name="James T.Y."/>
            <person name="O'Malley M.A."/>
            <person name="Stajich J.E."/>
            <person name="Spatafora J.W."/>
            <person name="Visel A."/>
            <person name="Grigoriev I.V."/>
        </authorList>
    </citation>
    <scope>NUCLEOTIDE SEQUENCE [LARGE SCALE GENOMIC DNA]</scope>
    <source>
        <strain evidence="1 2">NRRL Y-17943</strain>
    </source>
</reference>
<dbReference type="Proteomes" id="UP000193218">
    <property type="component" value="Unassembled WGS sequence"/>
</dbReference>
<dbReference type="EMBL" id="NBSH01000011">
    <property type="protein sequence ID" value="ORX35459.1"/>
    <property type="molecule type" value="Genomic_DNA"/>
</dbReference>
<dbReference type="OrthoDB" id="3338772at2759"/>
<keyword evidence="2" id="KW-1185">Reference proteome</keyword>
<dbReference type="AlphaFoldDB" id="A0A1Y1UBR7"/>
<organism evidence="1 2">
    <name type="scientific">Kockovaella imperatae</name>
    <dbReference type="NCBI Taxonomy" id="4999"/>
    <lineage>
        <taxon>Eukaryota</taxon>
        <taxon>Fungi</taxon>
        <taxon>Dikarya</taxon>
        <taxon>Basidiomycota</taxon>
        <taxon>Agaricomycotina</taxon>
        <taxon>Tremellomycetes</taxon>
        <taxon>Tremellales</taxon>
        <taxon>Cuniculitremaceae</taxon>
        <taxon>Kockovaella</taxon>
    </lineage>
</organism>
<sequence>MGSLLPHNTLFTRSFTRTSSPPQLSTRSSRSSYTSYRRYFIPFICLSVLIFYECWVRHLQSQLHTARSSQQVVFIGNGAPLGEIQHGSASIKRLRNAYAFKRRREDLVKRLPGPLIGQIVPDDVSTGSNEASGTWLNVPHSQVEIIGSWLNGVFQINKNDNRLARTGLNWTMDDEERLNAEVDSHWPAWWANADKVASPWDYKPRDREEQVRMLFLTDYKDYLERMNSHTYEIVDAALRIPYLKVDVWGPGWAGYNRSLSVAANVRRRQCRLQQQALSKAKRMVDQVPLAAGQALSRYAREEERDTDTAIDELMSESEDLDCGCTDKSFDVVWTISDIFSRHDPLLGPLDCGSLLVQQIGDCHNLVCFNEWYPYANNITLSKYAFEIAEIFDHVKVKERYPGYEMGIFGHSPDSGNEWDFYPMPWSEKQANVTVFGYQGSFYPIRFTVSFSLDYDPVPWIRKHPHPGYTIDQQDEAFKYPLETYTREHKYYAAQERIRREFAQSMRESQICLFDASLEKKMIRKFAQALLSGCVIAADLPTEQEQALSRFVIPLSASWDMSRIQQELLWYLERPEKLEQMALDGFVYARQHLTTTRKVDDVVRMSEEHRAGVRGYDFPFGFSSKCRRYWSDDDSYRPPWCT</sequence>
<dbReference type="GeneID" id="33558383"/>
<evidence type="ECO:0000313" key="2">
    <source>
        <dbReference type="Proteomes" id="UP000193218"/>
    </source>
</evidence>
<protein>
    <submittedName>
        <fullName evidence="1">Uncharacterized protein</fullName>
    </submittedName>
</protein>
<comment type="caution">
    <text evidence="1">The sequence shown here is derived from an EMBL/GenBank/DDBJ whole genome shotgun (WGS) entry which is preliminary data.</text>
</comment>
<dbReference type="RefSeq" id="XP_021869649.1">
    <property type="nucleotide sequence ID" value="XM_022016574.1"/>
</dbReference>
<evidence type="ECO:0000313" key="1">
    <source>
        <dbReference type="EMBL" id="ORX35459.1"/>
    </source>
</evidence>